<dbReference type="OrthoDB" id="8404389at2"/>
<comment type="caution">
    <text evidence="1">The sequence shown here is derived from an EMBL/GenBank/DDBJ whole genome shotgun (WGS) entry which is preliminary data.</text>
</comment>
<protein>
    <recommendedName>
        <fullName evidence="3">Helix-turn-helix protein</fullName>
    </recommendedName>
</protein>
<accession>A0A318TGL0</accession>
<proteinExistence type="predicted"/>
<keyword evidence="2" id="KW-1185">Reference proteome</keyword>
<dbReference type="Proteomes" id="UP000248148">
    <property type="component" value="Unassembled WGS sequence"/>
</dbReference>
<gene>
    <name evidence="1" type="ORF">BJ122_10593</name>
</gene>
<organism evidence="1 2">
    <name type="scientific">Rhodopseudomonas faecalis</name>
    <dbReference type="NCBI Taxonomy" id="99655"/>
    <lineage>
        <taxon>Bacteria</taxon>
        <taxon>Pseudomonadati</taxon>
        <taxon>Pseudomonadota</taxon>
        <taxon>Alphaproteobacteria</taxon>
        <taxon>Hyphomicrobiales</taxon>
        <taxon>Nitrobacteraceae</taxon>
        <taxon>Rhodopseudomonas</taxon>
    </lineage>
</organism>
<evidence type="ECO:0000313" key="2">
    <source>
        <dbReference type="Proteomes" id="UP000248148"/>
    </source>
</evidence>
<sequence>MTDAADSDRERLKAFTGQKLDWMSALCADPRIGPRAFQVGFCIAQHINRETGLAILCDDTIRDKTGIANRWIARARNELRDAGWIDWRRTRTANVYTTSDGPMNMVIDRQMLLKEERDERREKRKSLRQELPPVAYLKSEELPPVAEQDLPPVAEQDLPPVADKHLSNYTVDITPSKLGLSIEEQTIPPQPDSEPITASAVAGPAPADLPPAEEPLPAVAHPQLAEMRLIDELGDGDPDRGVEVAAAIGGRRFEYLRSELMRGHLYPSAIRAASRCVRGVAA</sequence>
<evidence type="ECO:0008006" key="3">
    <source>
        <dbReference type="Google" id="ProtNLM"/>
    </source>
</evidence>
<dbReference type="RefSeq" id="WP_110780243.1">
    <property type="nucleotide sequence ID" value="NZ_QJTI01000005.1"/>
</dbReference>
<dbReference type="EMBL" id="QJTI01000005">
    <property type="protein sequence ID" value="PYF03836.1"/>
    <property type="molecule type" value="Genomic_DNA"/>
</dbReference>
<reference evidence="1 2" key="1">
    <citation type="submission" date="2018-06" db="EMBL/GenBank/DDBJ databases">
        <title>Genomic Encyclopedia of Archaeal and Bacterial Type Strains, Phase II (KMG-II): from individual species to whole genera.</title>
        <authorList>
            <person name="Goeker M."/>
        </authorList>
    </citation>
    <scope>NUCLEOTIDE SEQUENCE [LARGE SCALE GENOMIC DNA]</scope>
    <source>
        <strain evidence="1 2">JCM 11668</strain>
    </source>
</reference>
<evidence type="ECO:0000313" key="1">
    <source>
        <dbReference type="EMBL" id="PYF03836.1"/>
    </source>
</evidence>
<name>A0A318TGL0_9BRAD</name>
<dbReference type="AlphaFoldDB" id="A0A318TGL0"/>